<dbReference type="PANTHER" id="PTHR10366">
    <property type="entry name" value="NAD DEPENDENT EPIMERASE/DEHYDRATASE"/>
    <property type="match status" value="1"/>
</dbReference>
<keyword evidence="1" id="KW-0560">Oxidoreductase</keyword>
<dbReference type="EMBL" id="LFZN01000266">
    <property type="protein sequence ID" value="KXS94701.1"/>
    <property type="molecule type" value="Genomic_DNA"/>
</dbReference>
<evidence type="ECO:0000256" key="2">
    <source>
        <dbReference type="ARBA" id="ARBA00023445"/>
    </source>
</evidence>
<dbReference type="PANTHER" id="PTHR10366:SF564">
    <property type="entry name" value="STEROL-4-ALPHA-CARBOXYLATE 3-DEHYDROGENASE, DECARBOXYLATING"/>
    <property type="match status" value="1"/>
</dbReference>
<protein>
    <recommendedName>
        <fullName evidence="3">NAD-dependent epimerase/dehydratase domain-containing protein</fullName>
    </recommendedName>
</protein>
<dbReference type="Pfam" id="PF01370">
    <property type="entry name" value="Epimerase"/>
    <property type="match status" value="1"/>
</dbReference>
<dbReference type="STRING" id="321146.A0A139GWZ8"/>
<dbReference type="OrthoDB" id="2735536at2759"/>
<evidence type="ECO:0000256" key="1">
    <source>
        <dbReference type="ARBA" id="ARBA00023002"/>
    </source>
</evidence>
<gene>
    <name evidence="4" type="ORF">AC578_10372</name>
</gene>
<evidence type="ECO:0000259" key="3">
    <source>
        <dbReference type="Pfam" id="PF01370"/>
    </source>
</evidence>
<name>A0A139GWZ8_9PEZI</name>
<reference evidence="4 5" key="1">
    <citation type="submission" date="2015-07" db="EMBL/GenBank/DDBJ databases">
        <title>Comparative genomics of the Sigatoka disease complex on banana suggests a link between parallel evolutionary changes in Pseudocercospora fijiensis and Pseudocercospora eumusae and increased virulence on the banana host.</title>
        <authorList>
            <person name="Chang T.-C."/>
            <person name="Salvucci A."/>
            <person name="Crous P.W."/>
            <person name="Stergiopoulos I."/>
        </authorList>
    </citation>
    <scope>NUCLEOTIDE SEQUENCE [LARGE SCALE GENOMIC DNA]</scope>
    <source>
        <strain evidence="4 5">CBS 114824</strain>
    </source>
</reference>
<sequence>MATPKPLVLITGGFGFIGSQTVENFLQIGYRVRLAGHNELTCRRFLATHKDHKDQTETIILPYITALNAFGEAVIGVDGVVHMASSLTHNVEDIERGLIVPAGNGTLEILESTHRHAPRVKHVVLTSSFAALNDFSTGLRPRRIYDKNQWNPITHEKAKSNPRVA</sequence>
<dbReference type="InterPro" id="IPR001509">
    <property type="entry name" value="Epimerase_deHydtase"/>
</dbReference>
<comment type="similarity">
    <text evidence="2">Belongs to the NAD(P)-dependent epimerase/dehydratase family. Dihydroflavonol-4-reductase subfamily.</text>
</comment>
<dbReference type="Proteomes" id="UP000070133">
    <property type="component" value="Unassembled WGS sequence"/>
</dbReference>
<dbReference type="InterPro" id="IPR036291">
    <property type="entry name" value="NAD(P)-bd_dom_sf"/>
</dbReference>
<accession>A0A139GWZ8</accession>
<comment type="caution">
    <text evidence="4">The sequence shown here is derived from an EMBL/GenBank/DDBJ whole genome shotgun (WGS) entry which is preliminary data.</text>
</comment>
<evidence type="ECO:0000313" key="5">
    <source>
        <dbReference type="Proteomes" id="UP000070133"/>
    </source>
</evidence>
<organism evidence="4 5">
    <name type="scientific">Pseudocercospora eumusae</name>
    <dbReference type="NCBI Taxonomy" id="321146"/>
    <lineage>
        <taxon>Eukaryota</taxon>
        <taxon>Fungi</taxon>
        <taxon>Dikarya</taxon>
        <taxon>Ascomycota</taxon>
        <taxon>Pezizomycotina</taxon>
        <taxon>Dothideomycetes</taxon>
        <taxon>Dothideomycetidae</taxon>
        <taxon>Mycosphaerellales</taxon>
        <taxon>Mycosphaerellaceae</taxon>
        <taxon>Pseudocercospora</taxon>
    </lineage>
</organism>
<dbReference type="Gene3D" id="3.40.50.720">
    <property type="entry name" value="NAD(P)-binding Rossmann-like Domain"/>
    <property type="match status" value="1"/>
</dbReference>
<proteinExistence type="inferred from homology"/>
<dbReference type="SUPFAM" id="SSF51735">
    <property type="entry name" value="NAD(P)-binding Rossmann-fold domains"/>
    <property type="match status" value="1"/>
</dbReference>
<keyword evidence="5" id="KW-1185">Reference proteome</keyword>
<evidence type="ECO:0000313" key="4">
    <source>
        <dbReference type="EMBL" id="KXS94701.1"/>
    </source>
</evidence>
<dbReference type="GO" id="GO:0016616">
    <property type="term" value="F:oxidoreductase activity, acting on the CH-OH group of donors, NAD or NADP as acceptor"/>
    <property type="evidence" value="ECO:0007669"/>
    <property type="project" value="TreeGrafter"/>
</dbReference>
<dbReference type="AlphaFoldDB" id="A0A139GWZ8"/>
<dbReference type="InterPro" id="IPR050425">
    <property type="entry name" value="NAD(P)_dehydrat-like"/>
</dbReference>
<feature type="domain" description="NAD-dependent epimerase/dehydratase" evidence="3">
    <location>
        <begin position="8"/>
        <end position="130"/>
    </location>
</feature>